<sequence>MCAYATKLQRQCPASGNLARGPANCGNWENPRSSAVEEGSVGLVGPEVELVFITKKHWRRKRFRDCMRKWLQYRRRRPRVKKRIQDDGARGDVPQTSFTTHRGVVQAAVAPIETSRRRKVDDPDNVPTLVPTLQHAAVK</sequence>
<evidence type="ECO:0000313" key="3">
    <source>
        <dbReference type="Proteomes" id="UP001562425"/>
    </source>
</evidence>
<protein>
    <submittedName>
        <fullName evidence="2">Uncharacterized protein</fullName>
    </submittedName>
</protein>
<comment type="caution">
    <text evidence="2">The sequence shown here is derived from an EMBL/GenBank/DDBJ whole genome shotgun (WGS) entry which is preliminary data.</text>
</comment>
<feature type="region of interest" description="Disordered" evidence="1">
    <location>
        <begin position="77"/>
        <end position="139"/>
    </location>
</feature>
<reference evidence="2 3" key="1">
    <citation type="submission" date="2024-05" db="EMBL/GenBank/DDBJ databases">
        <title>Culex pipiens pipiens assembly and annotation.</title>
        <authorList>
            <person name="Alout H."/>
            <person name="Durand T."/>
        </authorList>
    </citation>
    <scope>NUCLEOTIDE SEQUENCE [LARGE SCALE GENOMIC DNA]</scope>
    <source>
        <strain evidence="2">HA-2024</strain>
        <tissue evidence="2">Whole body</tissue>
    </source>
</reference>
<name>A0ABD1D9Z0_CULPP</name>
<keyword evidence="3" id="KW-1185">Reference proteome</keyword>
<proteinExistence type="predicted"/>
<organism evidence="2 3">
    <name type="scientific">Culex pipiens pipiens</name>
    <name type="common">Northern house mosquito</name>
    <dbReference type="NCBI Taxonomy" id="38569"/>
    <lineage>
        <taxon>Eukaryota</taxon>
        <taxon>Metazoa</taxon>
        <taxon>Ecdysozoa</taxon>
        <taxon>Arthropoda</taxon>
        <taxon>Hexapoda</taxon>
        <taxon>Insecta</taxon>
        <taxon>Pterygota</taxon>
        <taxon>Neoptera</taxon>
        <taxon>Endopterygota</taxon>
        <taxon>Diptera</taxon>
        <taxon>Nematocera</taxon>
        <taxon>Culicoidea</taxon>
        <taxon>Culicidae</taxon>
        <taxon>Culicinae</taxon>
        <taxon>Culicini</taxon>
        <taxon>Culex</taxon>
        <taxon>Culex</taxon>
    </lineage>
</organism>
<dbReference type="Proteomes" id="UP001562425">
    <property type="component" value="Unassembled WGS sequence"/>
</dbReference>
<evidence type="ECO:0000256" key="1">
    <source>
        <dbReference type="SAM" id="MobiDB-lite"/>
    </source>
</evidence>
<dbReference type="EMBL" id="JBEHCU010006819">
    <property type="protein sequence ID" value="KAL1396140.1"/>
    <property type="molecule type" value="Genomic_DNA"/>
</dbReference>
<dbReference type="AlphaFoldDB" id="A0ABD1D9Z0"/>
<gene>
    <name evidence="2" type="ORF">pipiens_010725</name>
</gene>
<evidence type="ECO:0000313" key="2">
    <source>
        <dbReference type="EMBL" id="KAL1396140.1"/>
    </source>
</evidence>
<accession>A0ABD1D9Z0</accession>